<evidence type="ECO:0000259" key="11">
    <source>
        <dbReference type="Pfam" id="PF16916"/>
    </source>
</evidence>
<feature type="transmembrane region" description="Helical" evidence="9">
    <location>
        <begin position="162"/>
        <end position="188"/>
    </location>
</feature>
<evidence type="ECO:0000256" key="7">
    <source>
        <dbReference type="ARBA" id="ARBA00023065"/>
    </source>
</evidence>
<dbReference type="InterPro" id="IPR036837">
    <property type="entry name" value="Cation_efflux_CTD_sf"/>
</dbReference>
<feature type="domain" description="Cation efflux protein cytoplasmic" evidence="11">
    <location>
        <begin position="223"/>
        <end position="295"/>
    </location>
</feature>
<dbReference type="PANTHER" id="PTHR11562:SF17">
    <property type="entry name" value="RE54080P-RELATED"/>
    <property type="match status" value="1"/>
</dbReference>
<dbReference type="EMBL" id="CP076135">
    <property type="protein sequence ID" value="QWG16440.1"/>
    <property type="molecule type" value="Genomic_DNA"/>
</dbReference>
<keyword evidence="3" id="KW-0813">Transport</keyword>
<dbReference type="Gene3D" id="1.20.1510.10">
    <property type="entry name" value="Cation efflux protein transmembrane domain"/>
    <property type="match status" value="1"/>
</dbReference>
<feature type="transmembrane region" description="Helical" evidence="9">
    <location>
        <begin position="126"/>
        <end position="150"/>
    </location>
</feature>
<keyword evidence="4 9" id="KW-0812">Transmembrane</keyword>
<feature type="transmembrane region" description="Helical" evidence="9">
    <location>
        <begin position="90"/>
        <end position="114"/>
    </location>
</feature>
<dbReference type="GO" id="GO:0005886">
    <property type="term" value="C:plasma membrane"/>
    <property type="evidence" value="ECO:0007669"/>
    <property type="project" value="TreeGrafter"/>
</dbReference>
<feature type="transmembrane region" description="Helical" evidence="9">
    <location>
        <begin position="24"/>
        <end position="47"/>
    </location>
</feature>
<keyword evidence="5" id="KW-0864">Zinc transport</keyword>
<dbReference type="Proteomes" id="UP000680805">
    <property type="component" value="Chromosome"/>
</dbReference>
<protein>
    <submittedName>
        <fullName evidence="12">Cation diffusion facilitator family transporter</fullName>
    </submittedName>
</protein>
<keyword evidence="6 9" id="KW-1133">Transmembrane helix</keyword>
<evidence type="ECO:0000256" key="8">
    <source>
        <dbReference type="ARBA" id="ARBA00023136"/>
    </source>
</evidence>
<keyword evidence="8 9" id="KW-0472">Membrane</keyword>
<dbReference type="InterPro" id="IPR027470">
    <property type="entry name" value="Cation_efflux_CTD"/>
</dbReference>
<proteinExistence type="inferred from homology"/>
<comment type="similarity">
    <text evidence="2">Belongs to the cation diffusion facilitator (CDF) transporter (TC 2.A.4) family. SLC30A subfamily.</text>
</comment>
<dbReference type="InterPro" id="IPR050681">
    <property type="entry name" value="CDF/SLC30A"/>
</dbReference>
<keyword evidence="7" id="KW-0406">Ion transport</keyword>
<comment type="subcellular location">
    <subcellularLocation>
        <location evidence="1">Membrane</location>
        <topology evidence="1">Multi-pass membrane protein</topology>
    </subcellularLocation>
</comment>
<evidence type="ECO:0000256" key="5">
    <source>
        <dbReference type="ARBA" id="ARBA00022906"/>
    </source>
</evidence>
<dbReference type="PANTHER" id="PTHR11562">
    <property type="entry name" value="CATION EFFLUX PROTEIN/ ZINC TRANSPORTER"/>
    <property type="match status" value="1"/>
</dbReference>
<dbReference type="InterPro" id="IPR058533">
    <property type="entry name" value="Cation_efflux_TM"/>
</dbReference>
<reference evidence="12" key="1">
    <citation type="submission" date="2021-06" db="EMBL/GenBank/DDBJ databases">
        <title>Bradyrhizobium sp. S2-11-2 Genome sequencing.</title>
        <authorList>
            <person name="Jin L."/>
        </authorList>
    </citation>
    <scope>NUCLEOTIDE SEQUENCE</scope>
    <source>
        <strain evidence="12">S2-11-2</strain>
    </source>
</reference>
<evidence type="ECO:0000256" key="6">
    <source>
        <dbReference type="ARBA" id="ARBA00022989"/>
    </source>
</evidence>
<evidence type="ECO:0000313" key="12">
    <source>
        <dbReference type="EMBL" id="QWG16440.1"/>
    </source>
</evidence>
<dbReference type="Pfam" id="PF16916">
    <property type="entry name" value="ZT_dimer"/>
    <property type="match status" value="1"/>
</dbReference>
<evidence type="ECO:0000256" key="4">
    <source>
        <dbReference type="ARBA" id="ARBA00022692"/>
    </source>
</evidence>
<evidence type="ECO:0000313" key="13">
    <source>
        <dbReference type="Proteomes" id="UP000680805"/>
    </source>
</evidence>
<dbReference type="InterPro" id="IPR002524">
    <property type="entry name" value="Cation_efflux"/>
</dbReference>
<name>A0A975RQE8_9BRAD</name>
<accession>A0A975RQE8</accession>
<feature type="transmembrane region" description="Helical" evidence="9">
    <location>
        <begin position="194"/>
        <end position="211"/>
    </location>
</feature>
<dbReference type="NCBIfam" id="TIGR01297">
    <property type="entry name" value="CDF"/>
    <property type="match status" value="1"/>
</dbReference>
<dbReference type="SUPFAM" id="SSF161111">
    <property type="entry name" value="Cation efflux protein transmembrane domain-like"/>
    <property type="match status" value="1"/>
</dbReference>
<dbReference type="Pfam" id="PF01545">
    <property type="entry name" value="Cation_efflux"/>
    <property type="match status" value="1"/>
</dbReference>
<dbReference type="GO" id="GO:0005385">
    <property type="term" value="F:zinc ion transmembrane transporter activity"/>
    <property type="evidence" value="ECO:0007669"/>
    <property type="project" value="TreeGrafter"/>
</dbReference>
<evidence type="ECO:0000256" key="1">
    <source>
        <dbReference type="ARBA" id="ARBA00004141"/>
    </source>
</evidence>
<evidence type="ECO:0000256" key="2">
    <source>
        <dbReference type="ARBA" id="ARBA00008873"/>
    </source>
</evidence>
<sequence length="309" mass="32827">MAHHDHDHSHGHDHAAHSHAPDHFGFAFAAGIALNTAFVAAELVFGYAANSLALISDAVHNFSDVIALMLAWAAGWLARRRPTPQHTYGYRRASILAALVNAGLLLIAVGAIAVEAVDRIREPAEVAGRTVVWVAALGIVVNGATALLFMRGRHGDLNIRGAFLHMAADAGVSLGVVVAAFAIMLTGWLWIDPAISLVIAAVVLASGWGLARDSVNLALDGVPKGIELADVKDYLGRLEGVTEVHDLHVWAMSTNETALTAHLVRPGGYDDEFLHHVCAELSHRFNIHHATLQIEAGSDVCKLAPAEVV</sequence>
<evidence type="ECO:0000256" key="9">
    <source>
        <dbReference type="SAM" id="Phobius"/>
    </source>
</evidence>
<dbReference type="InterPro" id="IPR027469">
    <property type="entry name" value="Cation_efflux_TMD_sf"/>
</dbReference>
<gene>
    <name evidence="12" type="ORF">KMZ68_15650</name>
</gene>
<dbReference type="RefSeq" id="WP_215612153.1">
    <property type="nucleotide sequence ID" value="NZ_CP076135.1"/>
</dbReference>
<dbReference type="SUPFAM" id="SSF160240">
    <property type="entry name" value="Cation efflux protein cytoplasmic domain-like"/>
    <property type="match status" value="1"/>
</dbReference>
<organism evidence="12 13">
    <name type="scientific">Bradyrhizobium sediminis</name>
    <dbReference type="NCBI Taxonomy" id="2840469"/>
    <lineage>
        <taxon>Bacteria</taxon>
        <taxon>Pseudomonadati</taxon>
        <taxon>Pseudomonadota</taxon>
        <taxon>Alphaproteobacteria</taxon>
        <taxon>Hyphomicrobiales</taxon>
        <taxon>Nitrobacteraceae</taxon>
        <taxon>Bradyrhizobium</taxon>
    </lineage>
</organism>
<evidence type="ECO:0000259" key="10">
    <source>
        <dbReference type="Pfam" id="PF01545"/>
    </source>
</evidence>
<dbReference type="AlphaFoldDB" id="A0A975RQE8"/>
<evidence type="ECO:0000256" key="3">
    <source>
        <dbReference type="ARBA" id="ARBA00022448"/>
    </source>
</evidence>
<feature type="domain" description="Cation efflux protein transmembrane" evidence="10">
    <location>
        <begin position="30"/>
        <end position="215"/>
    </location>
</feature>
<dbReference type="KEGG" id="bsei:KMZ68_15650"/>
<keyword evidence="5" id="KW-0862">Zinc</keyword>